<keyword evidence="1" id="KW-0472">Membrane</keyword>
<dbReference type="OrthoDB" id="1375121at2"/>
<keyword evidence="3" id="KW-1185">Reference proteome</keyword>
<feature type="transmembrane region" description="Helical" evidence="1">
    <location>
        <begin position="45"/>
        <end position="65"/>
    </location>
</feature>
<accession>A0A1M7QMJ3</accession>
<protein>
    <submittedName>
        <fullName evidence="2">Uncharacterized protein</fullName>
    </submittedName>
</protein>
<evidence type="ECO:0000313" key="3">
    <source>
        <dbReference type="Proteomes" id="UP000184513"/>
    </source>
</evidence>
<name>A0A1M7QMJ3_9BACT</name>
<gene>
    <name evidence="2" type="ORF">SAMN04488057_12023</name>
</gene>
<keyword evidence="1" id="KW-0812">Transmembrane</keyword>
<organism evidence="2 3">
    <name type="scientific">Cyclobacterium lianum</name>
    <dbReference type="NCBI Taxonomy" id="388280"/>
    <lineage>
        <taxon>Bacteria</taxon>
        <taxon>Pseudomonadati</taxon>
        <taxon>Bacteroidota</taxon>
        <taxon>Cytophagia</taxon>
        <taxon>Cytophagales</taxon>
        <taxon>Cyclobacteriaceae</taxon>
        <taxon>Cyclobacterium</taxon>
    </lineage>
</organism>
<dbReference type="STRING" id="388280.SAMN04488057_12023"/>
<dbReference type="EMBL" id="FRCY01000020">
    <property type="protein sequence ID" value="SHN32292.1"/>
    <property type="molecule type" value="Genomic_DNA"/>
</dbReference>
<reference evidence="2 3" key="1">
    <citation type="submission" date="2016-11" db="EMBL/GenBank/DDBJ databases">
        <authorList>
            <person name="Jaros S."/>
            <person name="Januszkiewicz K."/>
            <person name="Wedrychowicz H."/>
        </authorList>
    </citation>
    <scope>NUCLEOTIDE SEQUENCE [LARGE SCALE GENOMIC DNA]</scope>
    <source>
        <strain evidence="2 3">CGMCC 1.6102</strain>
    </source>
</reference>
<sequence length="69" mass="7247">MKIIGIILIVAGIVMFLVTGISYTTEETVIDAGPIEVNAESEESVNWPPYAGGIAVIAGFVLLAVGRKK</sequence>
<evidence type="ECO:0000256" key="1">
    <source>
        <dbReference type="SAM" id="Phobius"/>
    </source>
</evidence>
<dbReference type="RefSeq" id="WP_073097745.1">
    <property type="nucleotide sequence ID" value="NZ_FRCY01000020.1"/>
</dbReference>
<evidence type="ECO:0000313" key="2">
    <source>
        <dbReference type="EMBL" id="SHN32292.1"/>
    </source>
</evidence>
<proteinExistence type="predicted"/>
<dbReference type="AlphaFoldDB" id="A0A1M7QMJ3"/>
<feature type="transmembrane region" description="Helical" evidence="1">
    <location>
        <begin position="7"/>
        <end position="25"/>
    </location>
</feature>
<keyword evidence="1" id="KW-1133">Transmembrane helix</keyword>
<dbReference type="Proteomes" id="UP000184513">
    <property type="component" value="Unassembled WGS sequence"/>
</dbReference>